<comment type="similarity">
    <text evidence="1">Belongs to the peptidase M17 family.</text>
</comment>
<evidence type="ECO:0000256" key="1">
    <source>
        <dbReference type="ARBA" id="ARBA00009528"/>
    </source>
</evidence>
<dbReference type="GO" id="GO:0030145">
    <property type="term" value="F:manganese ion binding"/>
    <property type="evidence" value="ECO:0007669"/>
    <property type="project" value="InterPro"/>
</dbReference>
<comment type="caution">
    <text evidence="6">The sequence shown here is derived from an EMBL/GenBank/DDBJ whole genome shotgun (WGS) entry which is preliminary data.</text>
</comment>
<evidence type="ECO:0000313" key="7">
    <source>
        <dbReference type="Proteomes" id="UP000193920"/>
    </source>
</evidence>
<feature type="domain" description="Cytosol aminopeptidase" evidence="5">
    <location>
        <begin position="360"/>
        <end position="367"/>
    </location>
</feature>
<dbReference type="Pfam" id="PF00883">
    <property type="entry name" value="Peptidase_M17"/>
    <property type="match status" value="1"/>
</dbReference>
<evidence type="ECO:0000256" key="2">
    <source>
        <dbReference type="ARBA" id="ARBA00022438"/>
    </source>
</evidence>
<dbReference type="PROSITE" id="PS00631">
    <property type="entry name" value="CYTOSOL_AP"/>
    <property type="match status" value="1"/>
</dbReference>
<proteinExistence type="inferred from homology"/>
<dbReference type="PANTHER" id="PTHR11963">
    <property type="entry name" value="LEUCINE AMINOPEPTIDASE-RELATED"/>
    <property type="match status" value="1"/>
</dbReference>
<accession>A0A1Y2EVG3</accession>
<dbReference type="GO" id="GO:0006508">
    <property type="term" value="P:proteolysis"/>
    <property type="evidence" value="ECO:0007669"/>
    <property type="project" value="UniProtKB-KW"/>
</dbReference>
<evidence type="ECO:0000256" key="4">
    <source>
        <dbReference type="ARBA" id="ARBA00022801"/>
    </source>
</evidence>
<name>A0A1Y2EVG3_9FUNG</name>
<dbReference type="AlphaFoldDB" id="A0A1Y2EVG3"/>
<sequence>MDIPKLIYIPKAQYSSQISNYDGLIVVFNYSESISLKTSILDTYSKEIFDQFKIDASIGKNISIIHAESAPGMRIILVPIKSKFDDTDDVRIYGEIGRKFIERVLEAGIKKPIIYFATEPKNNDGNINKDFINFKQVTLLGALSGLYIPLEAREFLNKSHDIDEIGVMVENETEDISEQLKIVEAYQEGRQLAQDIGGTSPERGNPLQCAEIIENIFKKTTVDVKIIKEYSIIEKEYPLMAAVGRSSVCVPKHAPCVVKLTYKSPDQTKVKDNLFFVGKGVTFDSGGMDIKVGGAMRGMCRDKGGASICAGITYIAQKLALKHVNITAYLGFVRNSIGSHSYVCDEVIVSRSGRRVLVANTDAEGRMTMGDLLTEARENVITNKLYENAKIFTIATLTGHVGRAYGPYPAAVENGQAVKKSVGRTLQDIGQIWGDPFEVSRIRREDYMVVKGNGITEDVIQGNNKPSTMTNRAHQFPVAFLNLVSCLDKHGTNSDNPIAYTHLDIAGCYGKVPNNWGLGEVTGNPIVAIASSFLK</sequence>
<keyword evidence="2 6" id="KW-0031">Aminopeptidase</keyword>
<evidence type="ECO:0000256" key="3">
    <source>
        <dbReference type="ARBA" id="ARBA00022670"/>
    </source>
</evidence>
<dbReference type="PRINTS" id="PR00481">
    <property type="entry name" value="LAMNOPPTDASE"/>
</dbReference>
<dbReference type="OrthoDB" id="412814at2759"/>
<keyword evidence="3" id="KW-0645">Protease</keyword>
<dbReference type="PANTHER" id="PTHR11963:SF48">
    <property type="entry name" value="DIPEPTIDASE B, ISOFORM A"/>
    <property type="match status" value="1"/>
</dbReference>
<gene>
    <name evidence="6" type="ORF">LY90DRAFT_665802</name>
</gene>
<organism evidence="6 7">
    <name type="scientific">Neocallimastix californiae</name>
    <dbReference type="NCBI Taxonomy" id="1754190"/>
    <lineage>
        <taxon>Eukaryota</taxon>
        <taxon>Fungi</taxon>
        <taxon>Fungi incertae sedis</taxon>
        <taxon>Chytridiomycota</taxon>
        <taxon>Chytridiomycota incertae sedis</taxon>
        <taxon>Neocallimastigomycetes</taxon>
        <taxon>Neocallimastigales</taxon>
        <taxon>Neocallimastigaceae</taxon>
        <taxon>Neocallimastix</taxon>
    </lineage>
</organism>
<dbReference type="Gene3D" id="3.40.630.10">
    <property type="entry name" value="Zn peptidases"/>
    <property type="match status" value="1"/>
</dbReference>
<evidence type="ECO:0000259" key="5">
    <source>
        <dbReference type="PROSITE" id="PS00631"/>
    </source>
</evidence>
<keyword evidence="4" id="KW-0378">Hydrolase</keyword>
<evidence type="ECO:0000313" key="6">
    <source>
        <dbReference type="EMBL" id="ORY75497.1"/>
    </source>
</evidence>
<protein>
    <submittedName>
        <fullName evidence="6">Putative aminopeptidase W07G4.4-like protein</fullName>
    </submittedName>
</protein>
<dbReference type="SUPFAM" id="SSF53187">
    <property type="entry name" value="Zn-dependent exopeptidases"/>
    <property type="match status" value="1"/>
</dbReference>
<reference evidence="6 7" key="1">
    <citation type="submission" date="2016-08" db="EMBL/GenBank/DDBJ databases">
        <title>A Parts List for Fungal Cellulosomes Revealed by Comparative Genomics.</title>
        <authorList>
            <consortium name="DOE Joint Genome Institute"/>
            <person name="Haitjema C.H."/>
            <person name="Gilmore S.P."/>
            <person name="Henske J.K."/>
            <person name="Solomon K.V."/>
            <person name="De Groot R."/>
            <person name="Kuo A."/>
            <person name="Mondo S.J."/>
            <person name="Salamov A.A."/>
            <person name="Labutti K."/>
            <person name="Zhao Z."/>
            <person name="Chiniquy J."/>
            <person name="Barry K."/>
            <person name="Brewer H.M."/>
            <person name="Purvine S.O."/>
            <person name="Wright A.T."/>
            <person name="Boxma B."/>
            <person name="Van Alen T."/>
            <person name="Hackstein J.H."/>
            <person name="Baker S.E."/>
            <person name="Grigoriev I.V."/>
            <person name="O'Malley M.A."/>
        </authorList>
    </citation>
    <scope>NUCLEOTIDE SEQUENCE [LARGE SCALE GENOMIC DNA]</scope>
    <source>
        <strain evidence="6 7">G1</strain>
    </source>
</reference>
<dbReference type="GO" id="GO:0005737">
    <property type="term" value="C:cytoplasm"/>
    <property type="evidence" value="ECO:0007669"/>
    <property type="project" value="InterPro"/>
</dbReference>
<dbReference type="STRING" id="1754190.A0A1Y2EVG3"/>
<keyword evidence="7" id="KW-1185">Reference proteome</keyword>
<dbReference type="InterPro" id="IPR000819">
    <property type="entry name" value="Peptidase_M17_C"/>
</dbReference>
<dbReference type="Proteomes" id="UP000193920">
    <property type="component" value="Unassembled WGS sequence"/>
</dbReference>
<dbReference type="GO" id="GO:0070006">
    <property type="term" value="F:metalloaminopeptidase activity"/>
    <property type="evidence" value="ECO:0007669"/>
    <property type="project" value="InterPro"/>
</dbReference>
<dbReference type="EMBL" id="MCOG01000025">
    <property type="protein sequence ID" value="ORY75497.1"/>
    <property type="molecule type" value="Genomic_DNA"/>
</dbReference>
<dbReference type="InterPro" id="IPR011356">
    <property type="entry name" value="Leucine_aapep/pepB"/>
</dbReference>